<evidence type="ECO:0000256" key="1">
    <source>
        <dbReference type="SAM" id="MobiDB-lite"/>
    </source>
</evidence>
<gene>
    <name evidence="2" type="ORF">EVAR_29202_1</name>
</gene>
<evidence type="ECO:0000313" key="2">
    <source>
        <dbReference type="EMBL" id="GBP38259.1"/>
    </source>
</evidence>
<dbReference type="AlphaFoldDB" id="A0A4C1VI44"/>
<sequence length="108" mass="11631">MRAAESFVGRALLCVLSGLNRSSLVKPTSTRELRIKVTVRLLHGKELRPRTPQIDVALSALLFCCGSDPNAGVSRAADAGDATAKGAPFEDNERKKPVNTTDALFHEQ</sequence>
<feature type="compositionally biased region" description="Low complexity" evidence="1">
    <location>
        <begin position="76"/>
        <end position="87"/>
    </location>
</feature>
<organism evidence="2 3">
    <name type="scientific">Eumeta variegata</name>
    <name type="common">Bagworm moth</name>
    <name type="synonym">Eumeta japonica</name>
    <dbReference type="NCBI Taxonomy" id="151549"/>
    <lineage>
        <taxon>Eukaryota</taxon>
        <taxon>Metazoa</taxon>
        <taxon>Ecdysozoa</taxon>
        <taxon>Arthropoda</taxon>
        <taxon>Hexapoda</taxon>
        <taxon>Insecta</taxon>
        <taxon>Pterygota</taxon>
        <taxon>Neoptera</taxon>
        <taxon>Endopterygota</taxon>
        <taxon>Lepidoptera</taxon>
        <taxon>Glossata</taxon>
        <taxon>Ditrysia</taxon>
        <taxon>Tineoidea</taxon>
        <taxon>Psychidae</taxon>
        <taxon>Oiketicinae</taxon>
        <taxon>Eumeta</taxon>
    </lineage>
</organism>
<accession>A0A4C1VI44</accession>
<proteinExistence type="predicted"/>
<feature type="region of interest" description="Disordered" evidence="1">
    <location>
        <begin position="74"/>
        <end position="108"/>
    </location>
</feature>
<reference evidence="2 3" key="1">
    <citation type="journal article" date="2019" name="Commun. Biol.">
        <title>The bagworm genome reveals a unique fibroin gene that provides high tensile strength.</title>
        <authorList>
            <person name="Kono N."/>
            <person name="Nakamura H."/>
            <person name="Ohtoshi R."/>
            <person name="Tomita M."/>
            <person name="Numata K."/>
            <person name="Arakawa K."/>
        </authorList>
    </citation>
    <scope>NUCLEOTIDE SEQUENCE [LARGE SCALE GENOMIC DNA]</scope>
</reference>
<evidence type="ECO:0000313" key="3">
    <source>
        <dbReference type="Proteomes" id="UP000299102"/>
    </source>
</evidence>
<name>A0A4C1VI44_EUMVA</name>
<keyword evidence="3" id="KW-1185">Reference proteome</keyword>
<dbReference type="EMBL" id="BGZK01000346">
    <property type="protein sequence ID" value="GBP38259.1"/>
    <property type="molecule type" value="Genomic_DNA"/>
</dbReference>
<dbReference type="Proteomes" id="UP000299102">
    <property type="component" value="Unassembled WGS sequence"/>
</dbReference>
<protein>
    <submittedName>
        <fullName evidence="2">Uncharacterized protein</fullName>
    </submittedName>
</protein>
<comment type="caution">
    <text evidence="2">The sequence shown here is derived from an EMBL/GenBank/DDBJ whole genome shotgun (WGS) entry which is preliminary data.</text>
</comment>